<proteinExistence type="inferred from homology"/>
<feature type="region of interest" description="Disordered" evidence="10">
    <location>
        <begin position="459"/>
        <end position="509"/>
    </location>
</feature>
<evidence type="ECO:0000256" key="8">
    <source>
        <dbReference type="PROSITE-ProRule" id="PRU00282"/>
    </source>
</evidence>
<feature type="repeat" description="Solcar" evidence="8">
    <location>
        <begin position="341"/>
        <end position="453"/>
    </location>
</feature>
<keyword evidence="12" id="KW-1185">Reference proteome</keyword>
<keyword evidence="6" id="KW-1133">Transmembrane helix</keyword>
<feature type="compositionally biased region" description="Polar residues" evidence="10">
    <location>
        <begin position="496"/>
        <end position="509"/>
    </location>
</feature>
<evidence type="ECO:0000256" key="9">
    <source>
        <dbReference type="RuleBase" id="RU000488"/>
    </source>
</evidence>
<evidence type="ECO:0000256" key="2">
    <source>
        <dbReference type="ARBA" id="ARBA00006375"/>
    </source>
</evidence>
<dbReference type="GO" id="GO:0016020">
    <property type="term" value="C:membrane"/>
    <property type="evidence" value="ECO:0007669"/>
    <property type="project" value="UniProtKB-SubCell"/>
</dbReference>
<comment type="similarity">
    <text evidence="2 9">Belongs to the mitochondrial carrier (TC 2.A.29) family.</text>
</comment>
<evidence type="ECO:0000256" key="3">
    <source>
        <dbReference type="ARBA" id="ARBA00022448"/>
    </source>
</evidence>
<dbReference type="InterPro" id="IPR023395">
    <property type="entry name" value="MCP_dom_sf"/>
</dbReference>
<feature type="repeat" description="Solcar" evidence="8">
    <location>
        <begin position="45"/>
        <end position="218"/>
    </location>
</feature>
<evidence type="ECO:0000313" key="12">
    <source>
        <dbReference type="Proteomes" id="UP001172457"/>
    </source>
</evidence>
<evidence type="ECO:0000313" key="11">
    <source>
        <dbReference type="EMBL" id="KAJ9554286.1"/>
    </source>
</evidence>
<evidence type="ECO:0000256" key="4">
    <source>
        <dbReference type="ARBA" id="ARBA00022692"/>
    </source>
</evidence>
<dbReference type="AlphaFoldDB" id="A0AA38WMW1"/>
<organism evidence="11 12">
    <name type="scientific">Centaurea solstitialis</name>
    <name type="common">yellow star-thistle</name>
    <dbReference type="NCBI Taxonomy" id="347529"/>
    <lineage>
        <taxon>Eukaryota</taxon>
        <taxon>Viridiplantae</taxon>
        <taxon>Streptophyta</taxon>
        <taxon>Embryophyta</taxon>
        <taxon>Tracheophyta</taxon>
        <taxon>Spermatophyta</taxon>
        <taxon>Magnoliopsida</taxon>
        <taxon>eudicotyledons</taxon>
        <taxon>Gunneridae</taxon>
        <taxon>Pentapetalae</taxon>
        <taxon>asterids</taxon>
        <taxon>campanulids</taxon>
        <taxon>Asterales</taxon>
        <taxon>Asteraceae</taxon>
        <taxon>Carduoideae</taxon>
        <taxon>Cardueae</taxon>
        <taxon>Centaureinae</taxon>
        <taxon>Centaurea</taxon>
    </lineage>
</organism>
<dbReference type="Pfam" id="PF00153">
    <property type="entry name" value="Mito_carr"/>
    <property type="match status" value="4"/>
</dbReference>
<protein>
    <recommendedName>
        <fullName evidence="13">Mitochondrial carrier protein</fullName>
    </recommendedName>
</protein>
<keyword evidence="4 8" id="KW-0812">Transmembrane</keyword>
<dbReference type="InterPro" id="IPR044712">
    <property type="entry name" value="SLC25A32-like"/>
</dbReference>
<comment type="subcellular location">
    <subcellularLocation>
        <location evidence="1">Membrane</location>
        <topology evidence="1">Multi-pass membrane protein</topology>
    </subcellularLocation>
</comment>
<dbReference type="EMBL" id="JARYMX010000004">
    <property type="protein sequence ID" value="KAJ9554286.1"/>
    <property type="molecule type" value="Genomic_DNA"/>
</dbReference>
<dbReference type="Gene3D" id="1.50.40.10">
    <property type="entry name" value="Mitochondrial carrier domain"/>
    <property type="match status" value="2"/>
</dbReference>
<keyword evidence="3 9" id="KW-0813">Transport</keyword>
<dbReference type="InterPro" id="IPR018108">
    <property type="entry name" value="MCP_transmembrane"/>
</dbReference>
<dbReference type="GO" id="GO:0015215">
    <property type="term" value="F:nucleotide transmembrane transporter activity"/>
    <property type="evidence" value="ECO:0007669"/>
    <property type="project" value="UniProtKB-ARBA"/>
</dbReference>
<dbReference type="PANTHER" id="PTHR45683">
    <property type="entry name" value="MITOCHONDRIAL NICOTINAMIDE ADENINE DINUCLEOTIDE TRANSPORTER 1-RELATED-RELATED"/>
    <property type="match status" value="1"/>
</dbReference>
<feature type="repeat" description="Solcar" evidence="8">
    <location>
        <begin position="233"/>
        <end position="327"/>
    </location>
</feature>
<dbReference type="SUPFAM" id="SSF103506">
    <property type="entry name" value="Mitochondrial carrier"/>
    <property type="match status" value="1"/>
</dbReference>
<dbReference type="PROSITE" id="PS50920">
    <property type="entry name" value="SOLCAR"/>
    <property type="match status" value="3"/>
</dbReference>
<comment type="caution">
    <text evidence="11">The sequence shown here is derived from an EMBL/GenBank/DDBJ whole genome shotgun (WGS) entry which is preliminary data.</text>
</comment>
<evidence type="ECO:0000256" key="10">
    <source>
        <dbReference type="SAM" id="MobiDB-lite"/>
    </source>
</evidence>
<reference evidence="11" key="1">
    <citation type="submission" date="2023-03" db="EMBL/GenBank/DDBJ databases">
        <title>Chromosome-scale reference genome and RAD-based genetic map of yellow starthistle (Centaurea solstitialis) reveal putative structural variation and QTLs associated with invader traits.</title>
        <authorList>
            <person name="Reatini B."/>
            <person name="Cang F.A."/>
            <person name="Jiang Q."/>
            <person name="Mckibben M.T.W."/>
            <person name="Barker M.S."/>
            <person name="Rieseberg L.H."/>
            <person name="Dlugosch K.M."/>
        </authorList>
    </citation>
    <scope>NUCLEOTIDE SEQUENCE</scope>
    <source>
        <strain evidence="11">CAN-66</strain>
        <tissue evidence="11">Leaf</tissue>
    </source>
</reference>
<sequence length="509" mass="56011">MKRRKVENTIMCNAHGVSNGAKIDGVEIFDFSRRSMTVAERRNGKDIIYDAVSGASAGAIAATLMSPLDVIKTRLQVYGLPDVPKNKAFTFLVCNLLVYDHGLENRTENSAIELAWPQDVPRGFELGEWDTITFPTGLTLASLVNAQTMKLKDLTLFLYVFLKPLVNVDLGSVIVTSLQSIIRNEGLKGLYRGLSPTLAALLPNWAIWFKCEECMPSTLEQMLRFVAGAATAITQIVVGYSRKTSIRSTLFLSIPHKVLLEQRSSFCLVQTQGMRVGVVPYTSISSALRRIVHEEGFRGLYSGLLPSLAGISHVAIQFPAYEKIKLYLAERGNTFYLYKRSKPREARIASSMSKIVASLMTYPHEVTSIISSIQDLKNKLTYNVGLVGDSFKTSRTRASEELGSNYAGVVDCVKKVLQKEGVAGFYRGCATNLLRTTPSAVITFTSYEMINRFFQHVVPSHKTPSKPESRHPQGGDGGQRNPATGNDAGDLRTSDVRSNTSTRTLGESG</sequence>
<dbReference type="InterPro" id="IPR002067">
    <property type="entry name" value="MCP"/>
</dbReference>
<evidence type="ECO:0000256" key="1">
    <source>
        <dbReference type="ARBA" id="ARBA00004141"/>
    </source>
</evidence>
<accession>A0AA38WMW1</accession>
<name>A0AA38WMW1_9ASTR</name>
<dbReference type="Proteomes" id="UP001172457">
    <property type="component" value="Chromosome 4"/>
</dbReference>
<dbReference type="PRINTS" id="PR00926">
    <property type="entry name" value="MITOCARRIER"/>
</dbReference>
<evidence type="ECO:0000256" key="5">
    <source>
        <dbReference type="ARBA" id="ARBA00022737"/>
    </source>
</evidence>
<evidence type="ECO:0000256" key="6">
    <source>
        <dbReference type="ARBA" id="ARBA00022989"/>
    </source>
</evidence>
<gene>
    <name evidence="11" type="ORF">OSB04_018331</name>
</gene>
<keyword evidence="5" id="KW-0677">Repeat</keyword>
<keyword evidence="7 8" id="KW-0472">Membrane</keyword>
<evidence type="ECO:0000256" key="7">
    <source>
        <dbReference type="ARBA" id="ARBA00023136"/>
    </source>
</evidence>
<evidence type="ECO:0008006" key="13">
    <source>
        <dbReference type="Google" id="ProtNLM"/>
    </source>
</evidence>